<evidence type="ECO:0000313" key="3">
    <source>
        <dbReference type="Proteomes" id="UP000235672"/>
    </source>
</evidence>
<dbReference type="Proteomes" id="UP000235672">
    <property type="component" value="Unassembled WGS sequence"/>
</dbReference>
<protein>
    <recommendedName>
        <fullName evidence="1">DUF6590 domain-containing protein</fullName>
    </recommendedName>
</protein>
<evidence type="ECO:0000313" key="2">
    <source>
        <dbReference type="EMBL" id="PMD18113.1"/>
    </source>
</evidence>
<feature type="domain" description="DUF6590" evidence="1">
    <location>
        <begin position="201"/>
        <end position="363"/>
    </location>
</feature>
<reference evidence="2 3" key="1">
    <citation type="submission" date="2016-05" db="EMBL/GenBank/DDBJ databases">
        <title>A degradative enzymes factory behind the ericoid mycorrhizal symbiosis.</title>
        <authorList>
            <consortium name="DOE Joint Genome Institute"/>
            <person name="Martino E."/>
            <person name="Morin E."/>
            <person name="Grelet G."/>
            <person name="Kuo A."/>
            <person name="Kohler A."/>
            <person name="Daghino S."/>
            <person name="Barry K."/>
            <person name="Choi C."/>
            <person name="Cichocki N."/>
            <person name="Clum A."/>
            <person name="Copeland A."/>
            <person name="Hainaut M."/>
            <person name="Haridas S."/>
            <person name="Labutti K."/>
            <person name="Lindquist E."/>
            <person name="Lipzen A."/>
            <person name="Khouja H.-R."/>
            <person name="Murat C."/>
            <person name="Ohm R."/>
            <person name="Olson A."/>
            <person name="Spatafora J."/>
            <person name="Veneault-Fourrey C."/>
            <person name="Henrissat B."/>
            <person name="Grigoriev I."/>
            <person name="Martin F."/>
            <person name="Perotto S."/>
        </authorList>
    </citation>
    <scope>NUCLEOTIDE SEQUENCE [LARGE SCALE GENOMIC DNA]</scope>
    <source>
        <strain evidence="2 3">UAMH 7357</strain>
    </source>
</reference>
<dbReference type="PANTHER" id="PTHR38886:SF1">
    <property type="entry name" value="NACHT-NTPASE AND P-LOOP NTPASES N-TERMINAL DOMAIN-CONTAINING PROTEIN"/>
    <property type="match status" value="1"/>
</dbReference>
<gene>
    <name evidence="2" type="ORF">NA56DRAFT_707155</name>
</gene>
<name>A0A2J6PVQ9_9HELO</name>
<sequence length="494" mass="55099">MSFGFSVGDFLNGATLACDLIGALSSSRGSSLEYQQLIHELEIVRLTCTEIDSLRSSQQLNRSLLNALTHLVRDCNKEMEQCAASVECYRESLQPGGSGSTIADSWKKMGWSLFKPRVIRSMRDRLQLKIACMNLLLSVGGCSGSPTITQCIAVDCTELLDATQDDWSHFKIFCKIAPPPRTQATRPRYDPLYRLREEPEKFFRLGQVFAIIDTAEYDKALKNIGKTWLHRPDVDNPFVGPVSVRKLIVVRSGVSSCLCLGVHNYHGNGCTEQDHQDLHSIIYSTRDPPPPITFTVTDPETKQPVVRDERGMVNKPIKMEADHPSNMLVSASRINYTRIHQLDFKMRVKPIGQVVIESIQDLSDQFQEAVSTLRAESTSQSSLKDSEITTLIHEVDDGNLTERSFCQYIWACCQCDNKIPTRDSDCCTDQNCRHGKCDECIVAKQNSLVCAQAKSPDDLLGTDGFCSDGQHITPPSTPLLSPLFLSNIEKVAEL</sequence>
<accession>A0A2J6PVQ9</accession>
<dbReference type="OrthoDB" id="3045089at2759"/>
<dbReference type="PANTHER" id="PTHR38886">
    <property type="entry name" value="SESA DOMAIN-CONTAINING PROTEIN"/>
    <property type="match status" value="1"/>
</dbReference>
<keyword evidence="3" id="KW-1185">Reference proteome</keyword>
<dbReference type="Pfam" id="PF20233">
    <property type="entry name" value="DUF6590"/>
    <property type="match status" value="1"/>
</dbReference>
<dbReference type="EMBL" id="KZ613496">
    <property type="protein sequence ID" value="PMD18113.1"/>
    <property type="molecule type" value="Genomic_DNA"/>
</dbReference>
<evidence type="ECO:0000259" key="1">
    <source>
        <dbReference type="Pfam" id="PF20233"/>
    </source>
</evidence>
<dbReference type="AlphaFoldDB" id="A0A2J6PVQ9"/>
<organism evidence="2 3">
    <name type="scientific">Hyaloscypha hepaticicola</name>
    <dbReference type="NCBI Taxonomy" id="2082293"/>
    <lineage>
        <taxon>Eukaryota</taxon>
        <taxon>Fungi</taxon>
        <taxon>Dikarya</taxon>
        <taxon>Ascomycota</taxon>
        <taxon>Pezizomycotina</taxon>
        <taxon>Leotiomycetes</taxon>
        <taxon>Helotiales</taxon>
        <taxon>Hyaloscyphaceae</taxon>
        <taxon>Hyaloscypha</taxon>
    </lineage>
</organism>
<proteinExistence type="predicted"/>
<dbReference type="InterPro" id="IPR046497">
    <property type="entry name" value="DUF6590"/>
</dbReference>